<keyword evidence="6" id="KW-0813">Transport</keyword>
<reference evidence="10 11" key="1">
    <citation type="submission" date="2019-03" db="EMBL/GenBank/DDBJ databases">
        <title>Genomic Encyclopedia of Type Strains, Phase IV (KMG-IV): sequencing the most valuable type-strain genomes for metagenomic binning, comparative biology and taxonomic classification.</title>
        <authorList>
            <person name="Goeker M."/>
        </authorList>
    </citation>
    <scope>NUCLEOTIDE SEQUENCE [LARGE SCALE GENOMIC DNA]</scope>
    <source>
        <strain evidence="10 11">DSM 24830</strain>
    </source>
</reference>
<evidence type="ECO:0000313" key="11">
    <source>
        <dbReference type="Proteomes" id="UP000294887"/>
    </source>
</evidence>
<evidence type="ECO:0000256" key="4">
    <source>
        <dbReference type="ARBA" id="ARBA00022989"/>
    </source>
</evidence>
<keyword evidence="3 8" id="KW-0812">Transmembrane</keyword>
<evidence type="ECO:0000256" key="1">
    <source>
        <dbReference type="ARBA" id="ARBA00004651"/>
    </source>
</evidence>
<dbReference type="Pfam" id="PF01618">
    <property type="entry name" value="MotA_ExbB"/>
    <property type="match status" value="1"/>
</dbReference>
<accession>A0A4R1F479</accession>
<name>A0A4R1F479_9GAMM</name>
<dbReference type="OrthoDB" id="4045at2"/>
<gene>
    <name evidence="10" type="ORF">EV695_1797</name>
</gene>
<feature type="transmembrane region" description="Helical" evidence="8">
    <location>
        <begin position="106"/>
        <end position="132"/>
    </location>
</feature>
<feature type="region of interest" description="Disordered" evidence="7">
    <location>
        <begin position="208"/>
        <end position="230"/>
    </location>
</feature>
<feature type="transmembrane region" description="Helical" evidence="8">
    <location>
        <begin position="12"/>
        <end position="33"/>
    </location>
</feature>
<dbReference type="AlphaFoldDB" id="A0A4R1F479"/>
<protein>
    <submittedName>
        <fullName evidence="10">Biopolymer transport protein ExbB</fullName>
    </submittedName>
</protein>
<feature type="domain" description="MotA/TolQ/ExbB proton channel" evidence="9">
    <location>
        <begin position="69"/>
        <end position="188"/>
    </location>
</feature>
<dbReference type="GO" id="GO:0005886">
    <property type="term" value="C:plasma membrane"/>
    <property type="evidence" value="ECO:0007669"/>
    <property type="project" value="UniProtKB-SubCell"/>
</dbReference>
<comment type="caution">
    <text evidence="10">The sequence shown here is derived from an EMBL/GenBank/DDBJ whole genome shotgun (WGS) entry which is preliminary data.</text>
</comment>
<sequence>MDTFVQAGGWLMIPLVLSSLVAIAVILALFMTLKKDKVIPDGLAEKAQKLAKSGKMTQGHIDQIEHGSLLGRVLATGLQSLGQPRHVMKENIEEAGRHAIHKMDKYMTTLGTIAAIAPLLGLLGTVVGMIVVFNEMLRQGGVGNPADLAGGISQALVTTAFGITIAVPALIFHRYFRGKINDYAIEMEQQAIKLLEVVSIPNRRATDMSAKPAAKRQRPAAQAVSAGRVA</sequence>
<comment type="similarity">
    <text evidence="6">Belongs to the exbB/tolQ family.</text>
</comment>
<feature type="transmembrane region" description="Helical" evidence="8">
    <location>
        <begin position="152"/>
        <end position="172"/>
    </location>
</feature>
<dbReference type="RefSeq" id="WP_131905580.1">
    <property type="nucleotide sequence ID" value="NZ_BAAAFU010000004.1"/>
</dbReference>
<dbReference type="EMBL" id="SMFQ01000003">
    <property type="protein sequence ID" value="TCJ87289.1"/>
    <property type="molecule type" value="Genomic_DNA"/>
</dbReference>
<evidence type="ECO:0000256" key="7">
    <source>
        <dbReference type="SAM" id="MobiDB-lite"/>
    </source>
</evidence>
<proteinExistence type="inferred from homology"/>
<dbReference type="InterPro" id="IPR002898">
    <property type="entry name" value="MotA_ExbB_proton_chnl"/>
</dbReference>
<dbReference type="InterPro" id="IPR050790">
    <property type="entry name" value="ExbB/TolQ_transport"/>
</dbReference>
<evidence type="ECO:0000256" key="5">
    <source>
        <dbReference type="ARBA" id="ARBA00023136"/>
    </source>
</evidence>
<dbReference type="GO" id="GO:0017038">
    <property type="term" value="P:protein import"/>
    <property type="evidence" value="ECO:0007669"/>
    <property type="project" value="TreeGrafter"/>
</dbReference>
<keyword evidence="4 8" id="KW-1133">Transmembrane helix</keyword>
<evidence type="ECO:0000256" key="6">
    <source>
        <dbReference type="RuleBase" id="RU004057"/>
    </source>
</evidence>
<evidence type="ECO:0000259" key="9">
    <source>
        <dbReference type="Pfam" id="PF01618"/>
    </source>
</evidence>
<evidence type="ECO:0000256" key="8">
    <source>
        <dbReference type="SAM" id="Phobius"/>
    </source>
</evidence>
<evidence type="ECO:0000313" key="10">
    <source>
        <dbReference type="EMBL" id="TCJ87289.1"/>
    </source>
</evidence>
<keyword evidence="6" id="KW-0653">Protein transport</keyword>
<keyword evidence="11" id="KW-1185">Reference proteome</keyword>
<dbReference type="Proteomes" id="UP000294887">
    <property type="component" value="Unassembled WGS sequence"/>
</dbReference>
<organism evidence="10 11">
    <name type="scientific">Cocleimonas flava</name>
    <dbReference type="NCBI Taxonomy" id="634765"/>
    <lineage>
        <taxon>Bacteria</taxon>
        <taxon>Pseudomonadati</taxon>
        <taxon>Pseudomonadota</taxon>
        <taxon>Gammaproteobacteria</taxon>
        <taxon>Thiotrichales</taxon>
        <taxon>Thiotrichaceae</taxon>
        <taxon>Cocleimonas</taxon>
    </lineage>
</organism>
<evidence type="ECO:0000256" key="2">
    <source>
        <dbReference type="ARBA" id="ARBA00022475"/>
    </source>
</evidence>
<dbReference type="PANTHER" id="PTHR30625:SF11">
    <property type="entry name" value="MOTA_TOLQ_EXBB PROTON CHANNEL DOMAIN-CONTAINING PROTEIN"/>
    <property type="match status" value="1"/>
</dbReference>
<dbReference type="PANTHER" id="PTHR30625">
    <property type="entry name" value="PROTEIN TOLQ"/>
    <property type="match status" value="1"/>
</dbReference>
<comment type="subcellular location">
    <subcellularLocation>
        <location evidence="1">Cell membrane</location>
        <topology evidence="1">Multi-pass membrane protein</topology>
    </subcellularLocation>
    <subcellularLocation>
        <location evidence="6">Membrane</location>
        <topology evidence="6">Multi-pass membrane protein</topology>
    </subcellularLocation>
</comment>
<keyword evidence="5 8" id="KW-0472">Membrane</keyword>
<evidence type="ECO:0000256" key="3">
    <source>
        <dbReference type="ARBA" id="ARBA00022692"/>
    </source>
</evidence>
<keyword evidence="2" id="KW-1003">Cell membrane</keyword>